<proteinExistence type="predicted"/>
<reference evidence="1" key="1">
    <citation type="submission" date="2019-12" db="EMBL/GenBank/DDBJ databases">
        <title>Novel species isolated from a subtropical stream in China.</title>
        <authorList>
            <person name="Lu H."/>
        </authorList>
    </citation>
    <scope>NUCLEOTIDE SEQUENCE [LARGE SCALE GENOMIC DNA]</scope>
    <source>
        <strain evidence="1">FT93W</strain>
    </source>
</reference>
<dbReference type="RefSeq" id="WP_161036979.1">
    <property type="nucleotide sequence ID" value="NZ_WWCL01000006.1"/>
</dbReference>
<comment type="caution">
    <text evidence="1">The sequence shown here is derived from an EMBL/GenBank/DDBJ whole genome shotgun (WGS) entry which is preliminary data.</text>
</comment>
<keyword evidence="2" id="KW-1185">Reference proteome</keyword>
<protein>
    <submittedName>
        <fullName evidence="1">Uncharacterized protein</fullName>
    </submittedName>
</protein>
<organism evidence="1 2">
    <name type="scientific">Duganella fentianensis</name>
    <dbReference type="NCBI Taxonomy" id="2692177"/>
    <lineage>
        <taxon>Bacteria</taxon>
        <taxon>Pseudomonadati</taxon>
        <taxon>Pseudomonadota</taxon>
        <taxon>Betaproteobacteria</taxon>
        <taxon>Burkholderiales</taxon>
        <taxon>Oxalobacteraceae</taxon>
        <taxon>Telluria group</taxon>
        <taxon>Duganella</taxon>
    </lineage>
</organism>
<dbReference type="AlphaFoldDB" id="A0A845I5T9"/>
<name>A0A845I5T9_9BURK</name>
<gene>
    <name evidence="1" type="ORF">GTP23_21300</name>
</gene>
<accession>A0A845I5T9</accession>
<sequence>MTVLDVHLTGLDQHGQSTGEVFAFWWNGAELKKMLQDNLSPVDPWPSWRGRVSSDSLKEFANAHQNVTQDRRDELNGELNKLLSGAVEIEVLIQEA</sequence>
<evidence type="ECO:0000313" key="1">
    <source>
        <dbReference type="EMBL" id="MYN47585.1"/>
    </source>
</evidence>
<dbReference type="EMBL" id="WWCL01000006">
    <property type="protein sequence ID" value="MYN47585.1"/>
    <property type="molecule type" value="Genomic_DNA"/>
</dbReference>
<dbReference type="Proteomes" id="UP000444316">
    <property type="component" value="Unassembled WGS sequence"/>
</dbReference>
<evidence type="ECO:0000313" key="2">
    <source>
        <dbReference type="Proteomes" id="UP000444316"/>
    </source>
</evidence>